<accession>A0A3T0EAS1</accession>
<dbReference type="PROSITE" id="PS00858">
    <property type="entry name" value="PREPHENATE_DEHYDR_2"/>
    <property type="match status" value="1"/>
</dbReference>
<dbReference type="InterPro" id="IPR002701">
    <property type="entry name" value="CM_II_prokaryot"/>
</dbReference>
<evidence type="ECO:0000256" key="2">
    <source>
        <dbReference type="ARBA" id="ARBA00002364"/>
    </source>
</evidence>
<sequence length="391" mass="42583">MTTHSDSRTEERASLRNAIDQTDANLVRTLVERRRLAEALGALKAGDGALVRDMERERAVLDRAIALGREEGLDEAFVEKLFQLVIDDSLRRQRAGLDARVRTATLNEAKVAYLGGPGSYSQFAADAHFAGRYSAVMPVIQREFAGIFEAVEKGEADYGFAPIENTTTGGIVEVYDLLRDTKLKIAGEHHYKVEHCIVGKAHDLGTVRTVLGHPQALRQSQRFFARHPELKTRAVSSSTEALNEALTGKPDIAAVAGRDAARLFGLNVIDSQASDHPENYTRFVALAIDPEPASPLLPCKTSLVIVTSDAAGSLVSALDGFRKEGVSLTKLESRPIAGKPWQQMFFLDLDGHEEHPNVARALETLHSHAVSVHSFGSYGSDRLEPARRGGA</sequence>
<evidence type="ECO:0000256" key="11">
    <source>
        <dbReference type="ARBA" id="ARBA00023141"/>
    </source>
</evidence>
<keyword evidence="14" id="KW-0456">Lyase</keyword>
<keyword evidence="11" id="KW-0057">Aromatic amino acid biosynthesis</keyword>
<dbReference type="Gene3D" id="3.30.70.260">
    <property type="match status" value="1"/>
</dbReference>
<keyword evidence="20" id="KW-1185">Reference proteome</keyword>
<evidence type="ECO:0000256" key="8">
    <source>
        <dbReference type="ARBA" id="ARBA00014401"/>
    </source>
</evidence>
<dbReference type="UniPathway" id="UPA00120">
    <property type="reaction ID" value="UER00203"/>
</dbReference>
<comment type="function">
    <text evidence="2">Catalyzes the Claisen rearrangement of chorismate to prephenate and the decarboxylation/dehydration of prephenate to phenylpyruvate.</text>
</comment>
<comment type="pathway">
    <text evidence="5">Metabolic intermediate biosynthesis; prephenate biosynthesis; prephenate from chorismate: step 1/1.</text>
</comment>
<evidence type="ECO:0000256" key="6">
    <source>
        <dbReference type="ARBA" id="ARBA00012404"/>
    </source>
</evidence>
<comment type="catalytic activity">
    <reaction evidence="1">
        <text>chorismate = prephenate</text>
        <dbReference type="Rhea" id="RHEA:13897"/>
        <dbReference type="ChEBI" id="CHEBI:29748"/>
        <dbReference type="ChEBI" id="CHEBI:29934"/>
        <dbReference type="EC" id="5.4.99.5"/>
    </reaction>
</comment>
<dbReference type="Gene3D" id="3.40.190.10">
    <property type="entry name" value="Periplasmic binding protein-like II"/>
    <property type="match status" value="2"/>
</dbReference>
<dbReference type="KEGG" id="gak:X907_1854"/>
<dbReference type="PANTHER" id="PTHR21022:SF19">
    <property type="entry name" value="PREPHENATE DEHYDRATASE-RELATED"/>
    <property type="match status" value="1"/>
</dbReference>
<evidence type="ECO:0000313" key="20">
    <source>
        <dbReference type="Proteomes" id="UP000286954"/>
    </source>
</evidence>
<dbReference type="SMART" id="SM00830">
    <property type="entry name" value="CM_2"/>
    <property type="match status" value="1"/>
</dbReference>
<evidence type="ECO:0000256" key="9">
    <source>
        <dbReference type="ARBA" id="ARBA00022490"/>
    </source>
</evidence>
<dbReference type="PROSITE" id="PS51671">
    <property type="entry name" value="ACT"/>
    <property type="match status" value="1"/>
</dbReference>
<organism evidence="19 20">
    <name type="scientific">Glycocaulis alkaliphilus</name>
    <dbReference type="NCBI Taxonomy" id="1434191"/>
    <lineage>
        <taxon>Bacteria</taxon>
        <taxon>Pseudomonadati</taxon>
        <taxon>Pseudomonadota</taxon>
        <taxon>Alphaproteobacteria</taxon>
        <taxon>Maricaulales</taxon>
        <taxon>Maricaulaceae</taxon>
        <taxon>Glycocaulis</taxon>
    </lineage>
</organism>
<dbReference type="EMBL" id="CP018911">
    <property type="protein sequence ID" value="AZU04380.1"/>
    <property type="molecule type" value="Genomic_DNA"/>
</dbReference>
<dbReference type="PROSITE" id="PS00857">
    <property type="entry name" value="PREPHENATE_DEHYDR_1"/>
    <property type="match status" value="1"/>
</dbReference>
<dbReference type="CDD" id="cd13631">
    <property type="entry name" value="PBP2_Ct-PDT_like"/>
    <property type="match status" value="1"/>
</dbReference>
<dbReference type="PANTHER" id="PTHR21022">
    <property type="entry name" value="PREPHENATE DEHYDRATASE P PROTEIN"/>
    <property type="match status" value="1"/>
</dbReference>
<dbReference type="InterPro" id="IPR002912">
    <property type="entry name" value="ACT_dom"/>
</dbReference>
<dbReference type="EC" id="5.4.99.5" evidence="6"/>
<dbReference type="GO" id="GO:0004106">
    <property type="term" value="F:chorismate mutase activity"/>
    <property type="evidence" value="ECO:0007669"/>
    <property type="project" value="UniProtKB-EC"/>
</dbReference>
<dbReference type="AlphaFoldDB" id="A0A3T0EAS1"/>
<evidence type="ECO:0000256" key="15">
    <source>
        <dbReference type="ARBA" id="ARBA00023268"/>
    </source>
</evidence>
<evidence type="ECO:0000256" key="18">
    <source>
        <dbReference type="ARBA" id="ARBA00047848"/>
    </source>
</evidence>
<comment type="subcellular location">
    <subcellularLocation>
        <location evidence="3">Cytoplasm</location>
    </subcellularLocation>
</comment>
<evidence type="ECO:0000256" key="5">
    <source>
        <dbReference type="ARBA" id="ARBA00004817"/>
    </source>
</evidence>
<evidence type="ECO:0000256" key="10">
    <source>
        <dbReference type="ARBA" id="ARBA00022605"/>
    </source>
</evidence>
<keyword evidence="10" id="KW-0028">Amino-acid biosynthesis</keyword>
<proteinExistence type="predicted"/>
<dbReference type="PROSITE" id="PS51171">
    <property type="entry name" value="PREPHENATE_DEHYDR_3"/>
    <property type="match status" value="1"/>
</dbReference>
<dbReference type="Gene3D" id="1.20.59.10">
    <property type="entry name" value="Chorismate mutase"/>
    <property type="match status" value="1"/>
</dbReference>
<dbReference type="InterPro" id="IPR008242">
    <property type="entry name" value="Chor_mutase/pphenate_deHydtase"/>
</dbReference>
<evidence type="ECO:0000256" key="7">
    <source>
        <dbReference type="ARBA" id="ARBA00013147"/>
    </source>
</evidence>
<dbReference type="GO" id="GO:0005737">
    <property type="term" value="C:cytoplasm"/>
    <property type="evidence" value="ECO:0007669"/>
    <property type="project" value="UniProtKB-SubCell"/>
</dbReference>
<dbReference type="Proteomes" id="UP000286954">
    <property type="component" value="Chromosome"/>
</dbReference>
<keyword evidence="13" id="KW-0413">Isomerase</keyword>
<dbReference type="InterPro" id="IPR018528">
    <property type="entry name" value="Preph_deHydtase_CS"/>
</dbReference>
<evidence type="ECO:0000256" key="1">
    <source>
        <dbReference type="ARBA" id="ARBA00000824"/>
    </source>
</evidence>
<dbReference type="SUPFAM" id="SSF55021">
    <property type="entry name" value="ACT-like"/>
    <property type="match status" value="1"/>
</dbReference>
<dbReference type="GO" id="GO:0004664">
    <property type="term" value="F:prephenate dehydratase activity"/>
    <property type="evidence" value="ECO:0007669"/>
    <property type="project" value="UniProtKB-EC"/>
</dbReference>
<dbReference type="InterPro" id="IPR045865">
    <property type="entry name" value="ACT-like_dom_sf"/>
</dbReference>
<dbReference type="EC" id="4.2.1.51" evidence="7"/>
<dbReference type="CDD" id="cd04905">
    <property type="entry name" value="ACT_CM-PDT"/>
    <property type="match status" value="1"/>
</dbReference>
<name>A0A3T0EAS1_9PROT</name>
<dbReference type="InterPro" id="IPR036979">
    <property type="entry name" value="CM_dom_sf"/>
</dbReference>
<evidence type="ECO:0000256" key="14">
    <source>
        <dbReference type="ARBA" id="ARBA00023239"/>
    </source>
</evidence>
<protein>
    <recommendedName>
        <fullName evidence="8">Bifunctional chorismate mutase/prephenate dehydratase</fullName>
        <ecNumber evidence="7">4.2.1.51</ecNumber>
        <ecNumber evidence="6">5.4.99.5</ecNumber>
    </recommendedName>
    <alternativeName>
        <fullName evidence="17">Chorismate mutase-prephenate dehydratase</fullName>
    </alternativeName>
    <alternativeName>
        <fullName evidence="16">p-protein</fullName>
    </alternativeName>
</protein>
<dbReference type="GO" id="GO:0009094">
    <property type="term" value="P:L-phenylalanine biosynthetic process"/>
    <property type="evidence" value="ECO:0007669"/>
    <property type="project" value="UniProtKB-UniPathway"/>
</dbReference>
<dbReference type="Pfam" id="PF00800">
    <property type="entry name" value="PDT"/>
    <property type="match status" value="1"/>
</dbReference>
<evidence type="ECO:0000256" key="17">
    <source>
        <dbReference type="ARBA" id="ARBA00031520"/>
    </source>
</evidence>
<evidence type="ECO:0000256" key="3">
    <source>
        <dbReference type="ARBA" id="ARBA00004496"/>
    </source>
</evidence>
<dbReference type="SUPFAM" id="SSF48600">
    <property type="entry name" value="Chorismate mutase II"/>
    <property type="match status" value="1"/>
</dbReference>
<evidence type="ECO:0000256" key="13">
    <source>
        <dbReference type="ARBA" id="ARBA00023235"/>
    </source>
</evidence>
<evidence type="ECO:0000313" key="19">
    <source>
        <dbReference type="EMBL" id="AZU04380.1"/>
    </source>
</evidence>
<dbReference type="RefSeq" id="WP_127567276.1">
    <property type="nucleotide sequence ID" value="NZ_BMFB01000003.1"/>
</dbReference>
<dbReference type="SUPFAM" id="SSF53850">
    <property type="entry name" value="Periplasmic binding protein-like II"/>
    <property type="match status" value="1"/>
</dbReference>
<comment type="catalytic activity">
    <reaction evidence="18">
        <text>prephenate + H(+) = 3-phenylpyruvate + CO2 + H2O</text>
        <dbReference type="Rhea" id="RHEA:21648"/>
        <dbReference type="ChEBI" id="CHEBI:15377"/>
        <dbReference type="ChEBI" id="CHEBI:15378"/>
        <dbReference type="ChEBI" id="CHEBI:16526"/>
        <dbReference type="ChEBI" id="CHEBI:18005"/>
        <dbReference type="ChEBI" id="CHEBI:29934"/>
        <dbReference type="EC" id="4.2.1.51"/>
    </reaction>
</comment>
<keyword evidence="15" id="KW-0511">Multifunctional enzyme</keyword>
<comment type="pathway">
    <text evidence="4">Amino-acid biosynthesis; L-phenylalanine biosynthesis; phenylpyruvate from prephenate: step 1/1.</text>
</comment>
<reference evidence="19 20" key="1">
    <citation type="submission" date="2016-12" db="EMBL/GenBank/DDBJ databases">
        <title>The genome of dimorphic prosthecate Glycocaulis alkaliphilus 6b-8t, isolated from crude oil dictates its adaptability in petroleum environments.</title>
        <authorList>
            <person name="Wu X.-L."/>
            <person name="Geng S."/>
        </authorList>
    </citation>
    <scope>NUCLEOTIDE SEQUENCE [LARGE SCALE GENOMIC DNA]</scope>
    <source>
        <strain evidence="19 20">6B-8</strain>
    </source>
</reference>
<dbReference type="PIRSF" id="PIRSF001500">
    <property type="entry name" value="Chor_mut_pdt_Ppr"/>
    <property type="match status" value="1"/>
</dbReference>
<evidence type="ECO:0000256" key="4">
    <source>
        <dbReference type="ARBA" id="ARBA00004741"/>
    </source>
</evidence>
<dbReference type="PROSITE" id="PS51168">
    <property type="entry name" value="CHORISMATE_MUT_2"/>
    <property type="match status" value="1"/>
</dbReference>
<dbReference type="OrthoDB" id="9802281at2"/>
<evidence type="ECO:0000256" key="16">
    <source>
        <dbReference type="ARBA" id="ARBA00031175"/>
    </source>
</evidence>
<gene>
    <name evidence="19" type="ORF">X907_1854</name>
</gene>
<dbReference type="InterPro" id="IPR001086">
    <property type="entry name" value="Preph_deHydtase"/>
</dbReference>
<keyword evidence="9" id="KW-0963">Cytoplasm</keyword>
<dbReference type="GO" id="GO:0046417">
    <property type="term" value="P:chorismate metabolic process"/>
    <property type="evidence" value="ECO:0007669"/>
    <property type="project" value="InterPro"/>
</dbReference>
<dbReference type="InterPro" id="IPR036263">
    <property type="entry name" value="Chorismate_II_sf"/>
</dbReference>
<evidence type="ECO:0000256" key="12">
    <source>
        <dbReference type="ARBA" id="ARBA00023222"/>
    </source>
</evidence>
<dbReference type="UniPathway" id="UPA00121">
    <property type="reaction ID" value="UER00345"/>
</dbReference>
<dbReference type="Pfam" id="PF01817">
    <property type="entry name" value="CM_2"/>
    <property type="match status" value="1"/>
</dbReference>
<keyword evidence="12" id="KW-0584">Phenylalanine biosynthesis</keyword>